<evidence type="ECO:0000256" key="3">
    <source>
        <dbReference type="SAM" id="SignalP"/>
    </source>
</evidence>
<dbReference type="InterPro" id="IPR050555">
    <property type="entry name" value="Bact_Solute-Bind_Prot2"/>
</dbReference>
<dbReference type="Gene3D" id="3.40.50.2300">
    <property type="match status" value="2"/>
</dbReference>
<dbReference type="Proteomes" id="UP001629230">
    <property type="component" value="Unassembled WGS sequence"/>
</dbReference>
<feature type="domain" description="Periplasmic binding protein" evidence="4">
    <location>
        <begin position="56"/>
        <end position="278"/>
    </location>
</feature>
<dbReference type="InterPro" id="IPR025997">
    <property type="entry name" value="SBP_2_dom"/>
</dbReference>
<keyword evidence="3" id="KW-0732">Signal</keyword>
<evidence type="ECO:0000256" key="1">
    <source>
        <dbReference type="ARBA" id="ARBA00004418"/>
    </source>
</evidence>
<gene>
    <name evidence="5" type="ORF">PQR57_32035</name>
</gene>
<comment type="subcellular location">
    <subcellularLocation>
        <location evidence="1">Periplasm</location>
    </subcellularLocation>
</comment>
<keyword evidence="6" id="KW-1185">Reference proteome</keyword>
<evidence type="ECO:0000256" key="2">
    <source>
        <dbReference type="ARBA" id="ARBA00007639"/>
    </source>
</evidence>
<proteinExistence type="inferred from homology"/>
<dbReference type="PANTHER" id="PTHR30036">
    <property type="entry name" value="D-XYLOSE-BINDING PERIPLASMIC PROTEIN"/>
    <property type="match status" value="1"/>
</dbReference>
<protein>
    <submittedName>
        <fullName evidence="5">Substrate-binding domain-containing protein</fullName>
    </submittedName>
</protein>
<evidence type="ECO:0000313" key="5">
    <source>
        <dbReference type="EMBL" id="MFM0005618.1"/>
    </source>
</evidence>
<dbReference type="SUPFAM" id="SSF53822">
    <property type="entry name" value="Periplasmic binding protein-like I"/>
    <property type="match status" value="1"/>
</dbReference>
<dbReference type="Pfam" id="PF13407">
    <property type="entry name" value="Peripla_BP_4"/>
    <property type="match status" value="1"/>
</dbReference>
<feature type="signal peptide" evidence="3">
    <location>
        <begin position="1"/>
        <end position="27"/>
    </location>
</feature>
<evidence type="ECO:0000259" key="4">
    <source>
        <dbReference type="Pfam" id="PF13407"/>
    </source>
</evidence>
<feature type="chain" id="PRO_5045341756" evidence="3">
    <location>
        <begin position="28"/>
        <end position="362"/>
    </location>
</feature>
<dbReference type="PANTHER" id="PTHR30036:SF7">
    <property type="entry name" value="ABC TRANSPORTER PERIPLASMIC-BINDING PROTEIN YPHF"/>
    <property type="match status" value="1"/>
</dbReference>
<dbReference type="EMBL" id="JAQQEZ010000031">
    <property type="protein sequence ID" value="MFM0005618.1"/>
    <property type="molecule type" value="Genomic_DNA"/>
</dbReference>
<sequence length="362" mass="38347">MKQLIRYSTHVLAAGLLAATASSAAMAADSISVQRQGDITSMCGTKPMVVGLSDGYGGNTWRKTAIAELKDEVGRCKNLTRFIYTNANGDQQKANSDINSMVAQGVNVLIVYPDFGAAQLPAMRAATRAGVTVIPYMAEIPGTPGKDYAANVSADLLRIGGAWADWFGQNLKNGNVVFLGGIPGAPASQTFLNGFKTHLAKYPGLKLVQNDFVVTNWNPIDAPKAVEGVIAKYSHIEGVTADYGVTALATVKTFQQAHLPIPAIATGSSNNELSCKYVAMKEAGQPFPYYSLDGMTSVIRFAARRGVATYQGTTDNEPLKVFPYIYADSGAGVTPKCDVSAPPDADFSSVLAADKLKAVFKQ</sequence>
<name>A0ABW9B029_9BURK</name>
<comment type="similarity">
    <text evidence="2">Belongs to the bacterial solute-binding protein 2 family.</text>
</comment>
<comment type="caution">
    <text evidence="5">The sequence shown here is derived from an EMBL/GenBank/DDBJ whole genome shotgun (WGS) entry which is preliminary data.</text>
</comment>
<reference evidence="5 6" key="1">
    <citation type="journal article" date="2024" name="Chem. Sci.">
        <title>Discovery of megapolipeptins by genome mining of a Burkholderiales bacteria collection.</title>
        <authorList>
            <person name="Paulo B.S."/>
            <person name="Recchia M.J.J."/>
            <person name="Lee S."/>
            <person name="Fergusson C.H."/>
            <person name="Romanowski S.B."/>
            <person name="Hernandez A."/>
            <person name="Krull N."/>
            <person name="Liu D.Y."/>
            <person name="Cavanagh H."/>
            <person name="Bos A."/>
            <person name="Gray C.A."/>
            <person name="Murphy B.T."/>
            <person name="Linington R.G."/>
            <person name="Eustaquio A.S."/>
        </authorList>
    </citation>
    <scope>NUCLEOTIDE SEQUENCE [LARGE SCALE GENOMIC DNA]</scope>
    <source>
        <strain evidence="5 6">RL17-350-BIC-A</strain>
    </source>
</reference>
<dbReference type="InterPro" id="IPR028082">
    <property type="entry name" value="Peripla_BP_I"/>
</dbReference>
<evidence type="ECO:0000313" key="6">
    <source>
        <dbReference type="Proteomes" id="UP001629230"/>
    </source>
</evidence>
<accession>A0ABW9B029</accession>
<dbReference type="RefSeq" id="WP_408180320.1">
    <property type="nucleotide sequence ID" value="NZ_JAQQEZ010000031.1"/>
</dbReference>
<organism evidence="5 6">
    <name type="scientific">Paraburkholderia dipogonis</name>
    <dbReference type="NCBI Taxonomy" id="1211383"/>
    <lineage>
        <taxon>Bacteria</taxon>
        <taxon>Pseudomonadati</taxon>
        <taxon>Pseudomonadota</taxon>
        <taxon>Betaproteobacteria</taxon>
        <taxon>Burkholderiales</taxon>
        <taxon>Burkholderiaceae</taxon>
        <taxon>Paraburkholderia</taxon>
    </lineage>
</organism>